<evidence type="ECO:0000256" key="1">
    <source>
        <dbReference type="ARBA" id="ARBA00022490"/>
    </source>
</evidence>
<reference evidence="8" key="1">
    <citation type="submission" date="2018-04" db="EMBL/GenBank/DDBJ databases">
        <authorList>
            <person name="Lucker S."/>
            <person name="Sakoula D."/>
        </authorList>
    </citation>
    <scope>NUCLEOTIDE SEQUENCE [LARGE SCALE GENOMIC DNA]</scope>
</reference>
<evidence type="ECO:0000256" key="5">
    <source>
        <dbReference type="HAMAP-Rule" id="MF_01804"/>
    </source>
</evidence>
<keyword evidence="1 5" id="KW-0963">Cytoplasm</keyword>
<dbReference type="InterPro" id="IPR036390">
    <property type="entry name" value="WH_DNA-bd_sf"/>
</dbReference>
<dbReference type="PANTHER" id="PTHR34298:SF2">
    <property type="entry name" value="SEGREGATION AND CONDENSATION PROTEIN B"/>
    <property type="match status" value="1"/>
</dbReference>
<dbReference type="PANTHER" id="PTHR34298">
    <property type="entry name" value="SEGREGATION AND CONDENSATION PROTEIN B"/>
    <property type="match status" value="1"/>
</dbReference>
<evidence type="ECO:0000313" key="8">
    <source>
        <dbReference type="Proteomes" id="UP000248168"/>
    </source>
</evidence>
<dbReference type="InterPro" id="IPR036388">
    <property type="entry name" value="WH-like_DNA-bd_sf"/>
</dbReference>
<dbReference type="EMBL" id="OUNR01000021">
    <property type="protein sequence ID" value="SPP66674.1"/>
    <property type="molecule type" value="Genomic_DNA"/>
</dbReference>
<dbReference type="GO" id="GO:0051304">
    <property type="term" value="P:chromosome separation"/>
    <property type="evidence" value="ECO:0007669"/>
    <property type="project" value="InterPro"/>
</dbReference>
<organism evidence="7 8">
    <name type="scientific">Nitrospira lenta</name>
    <dbReference type="NCBI Taxonomy" id="1436998"/>
    <lineage>
        <taxon>Bacteria</taxon>
        <taxon>Pseudomonadati</taxon>
        <taxon>Nitrospirota</taxon>
        <taxon>Nitrospiria</taxon>
        <taxon>Nitrospirales</taxon>
        <taxon>Nitrospiraceae</taxon>
        <taxon>Nitrospira</taxon>
    </lineage>
</organism>
<evidence type="ECO:0000313" key="7">
    <source>
        <dbReference type="EMBL" id="SPP66674.1"/>
    </source>
</evidence>
<comment type="similarity">
    <text evidence="5">Belongs to the ScpB family.</text>
</comment>
<accession>A0A330LBJ2</accession>
<dbReference type="AlphaFoldDB" id="A0A330LBJ2"/>
<dbReference type="NCBIfam" id="TIGR00281">
    <property type="entry name" value="SMC-Scp complex subunit ScpB"/>
    <property type="match status" value="1"/>
</dbReference>
<comment type="subcellular location">
    <subcellularLocation>
        <location evidence="5">Cytoplasm</location>
    </subcellularLocation>
    <text evidence="5">Associated with two foci at the outer edges of the nucleoid region in young cells, and at four foci within both cell halves in older cells.</text>
</comment>
<keyword evidence="4 5" id="KW-0131">Cell cycle</keyword>
<gene>
    <name evidence="5 7" type="primary">scpB</name>
    <name evidence="7" type="ORF">NITLEN_80102</name>
</gene>
<proteinExistence type="inferred from homology"/>
<comment type="function">
    <text evidence="5">Participates in chromosomal partition during cell division. May act via the formation of a condensin-like complex containing Smc and ScpA that pull DNA away from mid-cell into both cell halves.</text>
</comment>
<feature type="region of interest" description="Disordered" evidence="6">
    <location>
        <begin position="42"/>
        <end position="70"/>
    </location>
</feature>
<dbReference type="Proteomes" id="UP000248168">
    <property type="component" value="Unassembled WGS sequence"/>
</dbReference>
<sequence length="332" mass="35508">MEGGMTPITDDINMTSVEVELEVSESVESIDTAACDLSAGEAISEGPEPSAALDVSAESEPTEAASVEAAPANEGAVQAIADRELRGIIESLLFVSPEPLSVQRLVAIMGDVTKADVAQALRGLGEELDQEGRGVRLVEIAGGFRLVTKQEYATWIKRLDKTKSAAKLSRSALESLAIIAYKQPIVRSEIEEIRGVETSGVVRTLLERKLVRIVGRKEVPGRPIMYGTTKFFLEHFGLNDLTQLPPLREFTELGESDQSLLPMDSMEVAVPTAAEAAVIDSTTEAIKALSGEESSVTEAAEVQVELSAEAEVTVEIELKAEDVLVEESAQQG</sequence>
<keyword evidence="2 5" id="KW-0132">Cell division</keyword>
<dbReference type="SUPFAM" id="SSF46785">
    <property type="entry name" value="Winged helix' DNA-binding domain"/>
    <property type="match status" value="2"/>
</dbReference>
<dbReference type="GO" id="GO:0005737">
    <property type="term" value="C:cytoplasm"/>
    <property type="evidence" value="ECO:0007669"/>
    <property type="project" value="UniProtKB-SubCell"/>
</dbReference>
<evidence type="ECO:0000256" key="2">
    <source>
        <dbReference type="ARBA" id="ARBA00022618"/>
    </source>
</evidence>
<evidence type="ECO:0000256" key="4">
    <source>
        <dbReference type="ARBA" id="ARBA00023306"/>
    </source>
</evidence>
<evidence type="ECO:0000256" key="3">
    <source>
        <dbReference type="ARBA" id="ARBA00022829"/>
    </source>
</evidence>
<keyword evidence="8" id="KW-1185">Reference proteome</keyword>
<protein>
    <recommendedName>
        <fullName evidence="5">Segregation and condensation protein B</fullName>
    </recommendedName>
</protein>
<keyword evidence="3 5" id="KW-0159">Chromosome partition</keyword>
<name>A0A330LBJ2_9BACT</name>
<comment type="subunit">
    <text evidence="5">Homodimer. Homodimerization may be required to stabilize the binding of ScpA to the Smc head domains. Component of a cohesin-like complex composed of ScpA, ScpB and the Smc homodimer, in which ScpA and ScpB bind to the head domain of Smc. The presence of the three proteins is required for the association of the complex with DNA.</text>
</comment>
<dbReference type="GO" id="GO:0051301">
    <property type="term" value="P:cell division"/>
    <property type="evidence" value="ECO:0007669"/>
    <property type="project" value="UniProtKB-KW"/>
</dbReference>
<dbReference type="InterPro" id="IPR005234">
    <property type="entry name" value="ScpB_csome_segregation"/>
</dbReference>
<dbReference type="Pfam" id="PF04079">
    <property type="entry name" value="SMC_ScpB"/>
    <property type="match status" value="1"/>
</dbReference>
<dbReference type="HAMAP" id="MF_01804">
    <property type="entry name" value="ScpB"/>
    <property type="match status" value="1"/>
</dbReference>
<dbReference type="Gene3D" id="1.10.10.10">
    <property type="entry name" value="Winged helix-like DNA-binding domain superfamily/Winged helix DNA-binding domain"/>
    <property type="match status" value="2"/>
</dbReference>
<evidence type="ECO:0000256" key="6">
    <source>
        <dbReference type="SAM" id="MobiDB-lite"/>
    </source>
</evidence>
<dbReference type="GO" id="GO:0006260">
    <property type="term" value="P:DNA replication"/>
    <property type="evidence" value="ECO:0007669"/>
    <property type="project" value="UniProtKB-UniRule"/>
</dbReference>
<dbReference type="InParanoid" id="A0A330LBJ2"/>